<feature type="compositionally biased region" description="Basic and acidic residues" evidence="1">
    <location>
        <begin position="74"/>
        <end position="84"/>
    </location>
</feature>
<dbReference type="EMBL" id="CADCUX010000294">
    <property type="protein sequence ID" value="CAA9409341.1"/>
    <property type="molecule type" value="Genomic_DNA"/>
</dbReference>
<reference evidence="2" key="1">
    <citation type="submission" date="2020-02" db="EMBL/GenBank/DDBJ databases">
        <authorList>
            <person name="Meier V. D."/>
        </authorList>
    </citation>
    <scope>NUCLEOTIDE SEQUENCE</scope>
    <source>
        <strain evidence="2">AVDCRST_MAG51</strain>
    </source>
</reference>
<feature type="non-terminal residue" evidence="2">
    <location>
        <position position="84"/>
    </location>
</feature>
<sequence>DGHPPDSQAPPAPLPDPAGGPRARPADGQEHPRDQERHDQRAVLHRPLPAPPGDAGRADARGHGAGRGPAVIRDAGRDAGRQDG</sequence>
<name>A0A6J4P8P8_9BURK</name>
<dbReference type="EC" id="4.2.1.59" evidence="2"/>
<organism evidence="2">
    <name type="scientific">uncultured Ramlibacter sp</name>
    <dbReference type="NCBI Taxonomy" id="260755"/>
    <lineage>
        <taxon>Bacteria</taxon>
        <taxon>Pseudomonadati</taxon>
        <taxon>Pseudomonadota</taxon>
        <taxon>Betaproteobacteria</taxon>
        <taxon>Burkholderiales</taxon>
        <taxon>Comamonadaceae</taxon>
        <taxon>Ramlibacter</taxon>
        <taxon>environmental samples</taxon>
    </lineage>
</organism>
<feature type="region of interest" description="Disordered" evidence="1">
    <location>
        <begin position="1"/>
        <end position="84"/>
    </location>
</feature>
<proteinExistence type="predicted"/>
<gene>
    <name evidence="2" type="ORF">AVDCRST_MAG51-1327</name>
</gene>
<accession>A0A6J4P8P8</accession>
<feature type="compositionally biased region" description="Basic and acidic residues" evidence="1">
    <location>
        <begin position="24"/>
        <end position="42"/>
    </location>
</feature>
<keyword evidence="2" id="KW-0456">Lyase</keyword>
<feature type="non-terminal residue" evidence="2">
    <location>
        <position position="1"/>
    </location>
</feature>
<evidence type="ECO:0000256" key="1">
    <source>
        <dbReference type="SAM" id="MobiDB-lite"/>
    </source>
</evidence>
<dbReference type="GO" id="GO:0019171">
    <property type="term" value="F:(3R)-hydroxyacyl-[acyl-carrier-protein] dehydratase activity"/>
    <property type="evidence" value="ECO:0007669"/>
    <property type="project" value="UniProtKB-EC"/>
</dbReference>
<protein>
    <submittedName>
        <fullName evidence="2">3-hydroxyacyl-[acyl-carrier-protein] dehydratase, FabZ form</fullName>
        <ecNumber evidence="2">4.2.1.59</ecNumber>
    </submittedName>
</protein>
<evidence type="ECO:0000313" key="2">
    <source>
        <dbReference type="EMBL" id="CAA9409341.1"/>
    </source>
</evidence>
<dbReference type="AlphaFoldDB" id="A0A6J4P8P8"/>
<feature type="compositionally biased region" description="Pro residues" evidence="1">
    <location>
        <begin position="7"/>
        <end position="18"/>
    </location>
</feature>